<dbReference type="RefSeq" id="WP_020795448.1">
    <property type="nucleotide sequence ID" value="NZ_CP051487.1"/>
</dbReference>
<dbReference type="GeneID" id="72195351"/>
<protein>
    <submittedName>
        <fullName evidence="3">DUF4123 domain-containing protein</fullName>
    </submittedName>
</protein>
<evidence type="ECO:0000313" key="2">
    <source>
        <dbReference type="EMBL" id="OXR35530.1"/>
    </source>
</evidence>
<evidence type="ECO:0000313" key="4">
    <source>
        <dbReference type="Proteomes" id="UP000215455"/>
    </source>
</evidence>
<reference evidence="2 4" key="1">
    <citation type="submission" date="2017-06" db="EMBL/GenBank/DDBJ databases">
        <authorList>
            <person name="Furmanczyk E.M."/>
        </authorList>
    </citation>
    <scope>NUCLEOTIDE SEQUENCE [LARGE SCALE GENOMIC DNA]</scope>
    <source>
        <strain evidence="2 4">DSM 16611</strain>
    </source>
</reference>
<dbReference type="KEGG" id="pum:HGP31_17275"/>
<evidence type="ECO:0000313" key="3">
    <source>
        <dbReference type="EMBL" id="QJC79981.1"/>
    </source>
</evidence>
<keyword evidence="4" id="KW-1185">Reference proteome</keyword>
<accession>A0AAE6ZYH2</accession>
<evidence type="ECO:0000259" key="1">
    <source>
        <dbReference type="Pfam" id="PF13503"/>
    </source>
</evidence>
<evidence type="ECO:0000313" key="5">
    <source>
        <dbReference type="Proteomes" id="UP000501367"/>
    </source>
</evidence>
<dbReference type="Proteomes" id="UP000501367">
    <property type="component" value="Chromosome"/>
</dbReference>
<name>A0AAE6ZYH2_9PSED</name>
<dbReference type="Pfam" id="PF13503">
    <property type="entry name" value="DUF4123"/>
    <property type="match status" value="1"/>
</dbReference>
<dbReference type="InterPro" id="IPR025391">
    <property type="entry name" value="DUF4123"/>
</dbReference>
<organism evidence="3 5">
    <name type="scientific">Pseudomonas umsongensis</name>
    <dbReference type="NCBI Taxonomy" id="198618"/>
    <lineage>
        <taxon>Bacteria</taxon>
        <taxon>Pseudomonadati</taxon>
        <taxon>Pseudomonadota</taxon>
        <taxon>Gammaproteobacteria</taxon>
        <taxon>Pseudomonadales</taxon>
        <taxon>Pseudomonadaceae</taxon>
        <taxon>Pseudomonas</taxon>
    </lineage>
</organism>
<dbReference type="AlphaFoldDB" id="A0AAE6ZYH2"/>
<gene>
    <name evidence="3" type="ORF">HGP31_17275</name>
    <name evidence="2" type="ORF">PSUM_06565</name>
</gene>
<dbReference type="EMBL" id="NIWU01000001">
    <property type="protein sequence ID" value="OXR35530.1"/>
    <property type="molecule type" value="Genomic_DNA"/>
</dbReference>
<dbReference type="Proteomes" id="UP000215455">
    <property type="component" value="Unassembled WGS sequence"/>
</dbReference>
<dbReference type="EMBL" id="CP051487">
    <property type="protein sequence ID" value="QJC79981.1"/>
    <property type="molecule type" value="Genomic_DNA"/>
</dbReference>
<sequence>MKLPIPWLEQIEQVCARTEVQEVDLLLDQATWSKCAVPGLQQLSPKVPWFSLFTGTPEENLLDQAPLLMRLDLTIWQHKAWLEELIEHCAADARLMVLISNLPFEELSHALRALSQLQWGGQAGLLRFYDPRIFPVLVNSILTTEQRAEFLRVACFWGWLDRDDQPQWLQSNCLTKQSSIEVEPCVELNDEQCEMIGCISDAQKLLVRVEFDYLDDSKERRFEMLYTIAMQASRENYFGNIVEYARQRL</sequence>
<reference evidence="3 5" key="2">
    <citation type="submission" date="2020-04" db="EMBL/GenBank/DDBJ databases">
        <authorList>
            <person name="Yao Y."/>
            <person name="He Z."/>
        </authorList>
    </citation>
    <scope>NUCLEOTIDE SEQUENCE [LARGE SCALE GENOMIC DNA]</scope>
    <source>
        <strain evidence="3 5">CY-1</strain>
    </source>
</reference>
<feature type="domain" description="DUF4123" evidence="1">
    <location>
        <begin position="25"/>
        <end position="148"/>
    </location>
</feature>
<proteinExistence type="predicted"/>